<dbReference type="EMBL" id="CP019480">
    <property type="protein sequence ID" value="UQC89770.1"/>
    <property type="molecule type" value="Genomic_DNA"/>
</dbReference>
<dbReference type="Proteomes" id="UP000830671">
    <property type="component" value="Chromosome 8"/>
</dbReference>
<dbReference type="RefSeq" id="XP_049151371.1">
    <property type="nucleotide sequence ID" value="XM_049294225.1"/>
</dbReference>
<protein>
    <submittedName>
        <fullName evidence="2">Uncharacterized protein</fullName>
    </submittedName>
</protein>
<evidence type="ECO:0000313" key="3">
    <source>
        <dbReference type="Proteomes" id="UP000830671"/>
    </source>
</evidence>
<name>A0A9Q8T6L3_9PEZI</name>
<feature type="transmembrane region" description="Helical" evidence="1">
    <location>
        <begin position="78"/>
        <end position="97"/>
    </location>
</feature>
<dbReference type="KEGG" id="clup:CLUP02_15301"/>
<sequence>MLHPQFPSPPLYLNASTNFDAQNGSTAILRPTRLDKVRWSACFSTDWRTGPAEPLSWKTPRFFLTFTGNGVLRKRQRAVIAFLAMCSVLFGSPAAVFRGA</sequence>
<proteinExistence type="predicted"/>
<dbReference type="GeneID" id="73349235"/>
<accession>A0A9Q8T6L3</accession>
<evidence type="ECO:0000313" key="2">
    <source>
        <dbReference type="EMBL" id="UQC89770.1"/>
    </source>
</evidence>
<evidence type="ECO:0000256" key="1">
    <source>
        <dbReference type="SAM" id="Phobius"/>
    </source>
</evidence>
<gene>
    <name evidence="2" type="ORF">CLUP02_15301</name>
</gene>
<organism evidence="2 3">
    <name type="scientific">Colletotrichum lupini</name>
    <dbReference type="NCBI Taxonomy" id="145971"/>
    <lineage>
        <taxon>Eukaryota</taxon>
        <taxon>Fungi</taxon>
        <taxon>Dikarya</taxon>
        <taxon>Ascomycota</taxon>
        <taxon>Pezizomycotina</taxon>
        <taxon>Sordariomycetes</taxon>
        <taxon>Hypocreomycetidae</taxon>
        <taxon>Glomerellales</taxon>
        <taxon>Glomerellaceae</taxon>
        <taxon>Colletotrichum</taxon>
        <taxon>Colletotrichum acutatum species complex</taxon>
    </lineage>
</organism>
<keyword evidence="1" id="KW-1133">Transmembrane helix</keyword>
<keyword evidence="1" id="KW-0472">Membrane</keyword>
<keyword evidence="3" id="KW-1185">Reference proteome</keyword>
<keyword evidence="1" id="KW-0812">Transmembrane</keyword>
<reference evidence="2" key="1">
    <citation type="journal article" date="2021" name="Mol. Plant Microbe Interact.">
        <title>Complete Genome Sequence of the Plant-Pathogenic Fungus Colletotrichum lupini.</title>
        <authorList>
            <person name="Baroncelli R."/>
            <person name="Pensec F."/>
            <person name="Da Lio D."/>
            <person name="Boufleur T."/>
            <person name="Vicente I."/>
            <person name="Sarrocco S."/>
            <person name="Picot A."/>
            <person name="Baraldi E."/>
            <person name="Sukno S."/>
            <person name="Thon M."/>
            <person name="Le Floch G."/>
        </authorList>
    </citation>
    <scope>NUCLEOTIDE SEQUENCE</scope>
    <source>
        <strain evidence="2">IMI 504893</strain>
    </source>
</reference>
<dbReference type="AlphaFoldDB" id="A0A9Q8T6L3"/>